<dbReference type="Pfam" id="PF19540">
    <property type="entry name" value="DUF6064"/>
    <property type="match status" value="1"/>
</dbReference>
<evidence type="ECO:0000256" key="1">
    <source>
        <dbReference type="SAM" id="Phobius"/>
    </source>
</evidence>
<dbReference type="EMBL" id="JAVDWU010000001">
    <property type="protein sequence ID" value="MDR7148105.1"/>
    <property type="molecule type" value="Genomic_DNA"/>
</dbReference>
<keyword evidence="1" id="KW-1133">Transmembrane helix</keyword>
<dbReference type="InterPro" id="IPR045708">
    <property type="entry name" value="DUF6064"/>
</dbReference>
<gene>
    <name evidence="2" type="ORF">J2W49_000033</name>
</gene>
<name>A0ABU1WFR6_9BURK</name>
<evidence type="ECO:0000313" key="3">
    <source>
        <dbReference type="Proteomes" id="UP001265700"/>
    </source>
</evidence>
<feature type="transmembrane region" description="Helical" evidence="1">
    <location>
        <begin position="86"/>
        <end position="112"/>
    </location>
</feature>
<keyword evidence="1" id="KW-0812">Transmembrane</keyword>
<evidence type="ECO:0000313" key="2">
    <source>
        <dbReference type="EMBL" id="MDR7148105.1"/>
    </source>
</evidence>
<feature type="transmembrane region" description="Helical" evidence="1">
    <location>
        <begin position="124"/>
        <end position="145"/>
    </location>
</feature>
<accession>A0ABU1WFR6</accession>
<comment type="caution">
    <text evidence="2">The sequence shown here is derived from an EMBL/GenBank/DDBJ whole genome shotgun (WGS) entry which is preliminary data.</text>
</comment>
<feature type="transmembrane region" description="Helical" evidence="1">
    <location>
        <begin position="157"/>
        <end position="174"/>
    </location>
</feature>
<reference evidence="2 3" key="1">
    <citation type="submission" date="2023-07" db="EMBL/GenBank/DDBJ databases">
        <title>Sorghum-associated microbial communities from plants grown in Nebraska, USA.</title>
        <authorList>
            <person name="Schachtman D."/>
        </authorList>
    </citation>
    <scope>NUCLEOTIDE SEQUENCE [LARGE SCALE GENOMIC DNA]</scope>
    <source>
        <strain evidence="2 3">4249</strain>
    </source>
</reference>
<keyword evidence="1" id="KW-0472">Membrane</keyword>
<evidence type="ECO:0008006" key="4">
    <source>
        <dbReference type="Google" id="ProtNLM"/>
    </source>
</evidence>
<feature type="transmembrane region" description="Helical" evidence="1">
    <location>
        <begin position="60"/>
        <end position="80"/>
    </location>
</feature>
<keyword evidence="3" id="KW-1185">Reference proteome</keyword>
<sequence>MSEWWTYRPSDFLMFAPETYWRQLELHNTALWPFQLLPPAILLAWVVAMLRGPAQRHETSLRWGVAGLAVCWGFVAWAFLWQRYAAINWAAQAFALLFAAQSLGLLGLAARSNLQITDQSGRRVFALTLLAWATLAHPLLALAFGRPLAQAELFGTAPDPTTLATLGWLLLAEARSRSGRVLLWTLQAMVLVWCAISAATLWTMGSAQGWVLLAATVLTLGALWRWPYARPNRP</sequence>
<protein>
    <recommendedName>
        <fullName evidence="4">MFS transporter permease</fullName>
    </recommendedName>
</protein>
<proteinExistence type="predicted"/>
<feature type="transmembrane region" description="Helical" evidence="1">
    <location>
        <begin position="30"/>
        <end position="48"/>
    </location>
</feature>
<feature type="transmembrane region" description="Helical" evidence="1">
    <location>
        <begin position="181"/>
        <end position="204"/>
    </location>
</feature>
<dbReference type="RefSeq" id="WP_310310304.1">
    <property type="nucleotide sequence ID" value="NZ_JAVDWU010000001.1"/>
</dbReference>
<feature type="transmembrane region" description="Helical" evidence="1">
    <location>
        <begin position="210"/>
        <end position="228"/>
    </location>
</feature>
<organism evidence="2 3">
    <name type="scientific">Hydrogenophaga palleronii</name>
    <dbReference type="NCBI Taxonomy" id="65655"/>
    <lineage>
        <taxon>Bacteria</taxon>
        <taxon>Pseudomonadati</taxon>
        <taxon>Pseudomonadota</taxon>
        <taxon>Betaproteobacteria</taxon>
        <taxon>Burkholderiales</taxon>
        <taxon>Comamonadaceae</taxon>
        <taxon>Hydrogenophaga</taxon>
    </lineage>
</organism>
<dbReference type="Proteomes" id="UP001265700">
    <property type="component" value="Unassembled WGS sequence"/>
</dbReference>